<evidence type="ECO:0000259" key="6">
    <source>
        <dbReference type="PROSITE" id="PS50056"/>
    </source>
</evidence>
<dbReference type="GO" id="GO:0004721">
    <property type="term" value="F:phosphoprotein phosphatase activity"/>
    <property type="evidence" value="ECO:0007669"/>
    <property type="project" value="UniProtKB-KW"/>
</dbReference>
<dbReference type="Gene3D" id="3.90.190.10">
    <property type="entry name" value="Protein tyrosine phosphatase superfamily"/>
    <property type="match status" value="1"/>
</dbReference>
<sequence>MQSLALQNPGLQAPCRRLGLRRIAPVPVRLATSVAWSSSQSTASRRRSWVAAAAATGTADDAAATTSTSTAATSAATEPTTDEEPVDADAAAEAEAKKSQAYSEDMQKKMGTTLTYRHEDGLNYNRILPDLIVGSCLQTVADVDHLYNKENVRTIFCLQEDPDMAYFSLDIIPIQERCAELGLKHVRFPIRDFDGFDLRRKLPKAVARLARDHDPTAGTVYIHCTAGMGRAPATALAYMFWLRDFQLDAAYELLRGKRMCSPRIEAIRSATVDLLVGSEPVPVTIAVFRTGTATDFKIAGLDVGWHQQLPLEREPGTGRMVLNRVLQPGKYAYKFVVDGHWTYSADHPTLQDGNNTNNYVEVLGREVPEHLQLAQQRLLQPGGDLTEEERAELRMMLCPWASHAALYGEPTGAAQPDMAAIDFDDRLP</sequence>
<keyword evidence="8" id="KW-1185">Reference proteome</keyword>
<dbReference type="PROSITE" id="PS50054">
    <property type="entry name" value="TYR_PHOSPHATASE_DUAL"/>
    <property type="match status" value="1"/>
</dbReference>
<dbReference type="InterPro" id="IPR000340">
    <property type="entry name" value="Dual-sp_phosphatase_cat-dom"/>
</dbReference>
<dbReference type="SMR" id="A8J2N4"/>
<dbReference type="InterPro" id="IPR032640">
    <property type="entry name" value="AMPK1_CBM"/>
</dbReference>
<evidence type="ECO:0000256" key="4">
    <source>
        <dbReference type="SAM" id="MobiDB-lite"/>
    </source>
</evidence>
<dbReference type="GO" id="GO:0009507">
    <property type="term" value="C:chloroplast"/>
    <property type="evidence" value="ECO:0000318"/>
    <property type="project" value="GO_Central"/>
</dbReference>
<evidence type="ECO:0000313" key="7">
    <source>
        <dbReference type="EMBL" id="PNW84606.1"/>
    </source>
</evidence>
<keyword evidence="3" id="KW-0119">Carbohydrate metabolism</keyword>
<keyword evidence="1" id="KW-0378">Hydrolase</keyword>
<dbReference type="Gramene" id="PNW84606">
    <property type="protein sequence ID" value="PNW84606"/>
    <property type="gene ID" value="CHLRE_03g151000v5"/>
</dbReference>
<dbReference type="CDD" id="cd14526">
    <property type="entry name" value="DSP_laforin-like"/>
    <property type="match status" value="1"/>
</dbReference>
<keyword evidence="2" id="KW-0904">Protein phosphatase</keyword>
<dbReference type="PANTHER" id="PTHR46642">
    <property type="entry name" value="DUAL SPECIFICITY PHOSPHATASE, SUBGROUP, CATALYTIC DOMAIN"/>
    <property type="match status" value="1"/>
</dbReference>
<dbReference type="GeneID" id="5721139"/>
<dbReference type="PROSITE" id="PS50056">
    <property type="entry name" value="TYR_PHOSPHATASE_2"/>
    <property type="match status" value="1"/>
</dbReference>
<dbReference type="InterPro" id="IPR020422">
    <property type="entry name" value="TYR_PHOSPHATASE_DUAL_dom"/>
</dbReference>
<reference evidence="7 8" key="1">
    <citation type="journal article" date="2007" name="Science">
        <title>The Chlamydomonas genome reveals the evolution of key animal and plant functions.</title>
        <authorList>
            <person name="Merchant S.S."/>
            <person name="Prochnik S.E."/>
            <person name="Vallon O."/>
            <person name="Harris E.H."/>
            <person name="Karpowicz S.J."/>
            <person name="Witman G.B."/>
            <person name="Terry A."/>
            <person name="Salamov A."/>
            <person name="Fritz-Laylin L.K."/>
            <person name="Marechal-Drouard L."/>
            <person name="Marshall W.F."/>
            <person name="Qu L.H."/>
            <person name="Nelson D.R."/>
            <person name="Sanderfoot A.A."/>
            <person name="Spalding M.H."/>
            <person name="Kapitonov V.V."/>
            <person name="Ren Q."/>
            <person name="Ferris P."/>
            <person name="Lindquist E."/>
            <person name="Shapiro H."/>
            <person name="Lucas S.M."/>
            <person name="Grimwood J."/>
            <person name="Schmutz J."/>
            <person name="Cardol P."/>
            <person name="Cerutti H."/>
            <person name="Chanfreau G."/>
            <person name="Chen C.L."/>
            <person name="Cognat V."/>
            <person name="Croft M.T."/>
            <person name="Dent R."/>
            <person name="Dutcher S."/>
            <person name="Fernandez E."/>
            <person name="Fukuzawa H."/>
            <person name="Gonzalez-Ballester D."/>
            <person name="Gonzalez-Halphen D."/>
            <person name="Hallmann A."/>
            <person name="Hanikenne M."/>
            <person name="Hippler M."/>
            <person name="Inwood W."/>
            <person name="Jabbari K."/>
            <person name="Kalanon M."/>
            <person name="Kuras R."/>
            <person name="Lefebvre P.A."/>
            <person name="Lemaire S.D."/>
            <person name="Lobanov A.V."/>
            <person name="Lohr M."/>
            <person name="Manuell A."/>
            <person name="Meier I."/>
            <person name="Mets L."/>
            <person name="Mittag M."/>
            <person name="Mittelmeier T."/>
            <person name="Moroney J.V."/>
            <person name="Moseley J."/>
            <person name="Napoli C."/>
            <person name="Nedelcu A.M."/>
            <person name="Niyogi K."/>
            <person name="Novoselov S.V."/>
            <person name="Paulsen I.T."/>
            <person name="Pazour G."/>
            <person name="Purton S."/>
            <person name="Ral J.P."/>
            <person name="Riano-Pachon D.M."/>
            <person name="Riekhof W."/>
            <person name="Rymarquis L."/>
            <person name="Schroda M."/>
            <person name="Stern D."/>
            <person name="Umen J."/>
            <person name="Willows R."/>
            <person name="Wilson N."/>
            <person name="Zimmer S.L."/>
            <person name="Allmer J."/>
            <person name="Balk J."/>
            <person name="Bisova K."/>
            <person name="Chen C.J."/>
            <person name="Elias M."/>
            <person name="Gendler K."/>
            <person name="Hauser C."/>
            <person name="Lamb M.R."/>
            <person name="Ledford H."/>
            <person name="Long J.C."/>
            <person name="Minagawa J."/>
            <person name="Page M.D."/>
            <person name="Pan J."/>
            <person name="Pootakham W."/>
            <person name="Roje S."/>
            <person name="Rose A."/>
            <person name="Stahlberg E."/>
            <person name="Terauchi A.M."/>
            <person name="Yang P."/>
            <person name="Ball S."/>
            <person name="Bowler C."/>
            <person name="Dieckmann C.L."/>
            <person name="Gladyshev V.N."/>
            <person name="Green P."/>
            <person name="Jorgensen R."/>
            <person name="Mayfield S."/>
            <person name="Mueller-Roeber B."/>
            <person name="Rajamani S."/>
            <person name="Sayre R.T."/>
            <person name="Brokstein P."/>
            <person name="Dubchak I."/>
            <person name="Goodstein D."/>
            <person name="Hornick L."/>
            <person name="Huang Y.W."/>
            <person name="Jhaveri J."/>
            <person name="Luo Y."/>
            <person name="Martinez D."/>
            <person name="Ngau W.C."/>
            <person name="Otillar B."/>
            <person name="Poliakov A."/>
            <person name="Porter A."/>
            <person name="Szajkowski L."/>
            <person name="Werner G."/>
            <person name="Zhou K."/>
            <person name="Grigoriev I.V."/>
            <person name="Rokhsar D.S."/>
            <person name="Grossman A.R."/>
        </authorList>
    </citation>
    <scope>NUCLEOTIDE SEQUENCE [LARGE SCALE GENOMIC DNA]</scope>
    <source>
        <strain evidence="8">CC-503</strain>
    </source>
</reference>
<evidence type="ECO:0000259" key="5">
    <source>
        <dbReference type="PROSITE" id="PS50054"/>
    </source>
</evidence>
<name>A8J2N4_CHLRE</name>
<feature type="region of interest" description="Disordered" evidence="4">
    <location>
        <begin position="60"/>
        <end position="105"/>
    </location>
</feature>
<feature type="compositionally biased region" description="Acidic residues" evidence="4">
    <location>
        <begin position="80"/>
        <end position="92"/>
    </location>
</feature>
<proteinExistence type="predicted"/>
<dbReference type="GO" id="GO:0019203">
    <property type="term" value="F:carbohydrate phosphatase activity"/>
    <property type="evidence" value="ECO:0000318"/>
    <property type="project" value="GO_Central"/>
</dbReference>
<dbReference type="OMA" id="RMCSPRI"/>
<feature type="domain" description="Tyrosine-protein phosphatase" evidence="5">
    <location>
        <begin position="123"/>
        <end position="280"/>
    </location>
</feature>
<evidence type="ECO:0000313" key="8">
    <source>
        <dbReference type="Proteomes" id="UP000006906"/>
    </source>
</evidence>
<protein>
    <submittedName>
        <fullName evidence="7">Uncharacterized protein</fullName>
    </submittedName>
</protein>
<evidence type="ECO:0000256" key="1">
    <source>
        <dbReference type="ARBA" id="ARBA00022801"/>
    </source>
</evidence>
<dbReference type="GO" id="GO:2001070">
    <property type="term" value="F:starch binding"/>
    <property type="evidence" value="ECO:0000318"/>
    <property type="project" value="GO_Central"/>
</dbReference>
<dbReference type="CDD" id="cd02859">
    <property type="entry name" value="E_set_AMPKbeta_like_N"/>
    <property type="match status" value="1"/>
</dbReference>
<dbReference type="STRING" id="3055.A8J2N4"/>
<dbReference type="InterPro" id="IPR045204">
    <property type="entry name" value="DSP_laforin-like"/>
</dbReference>
<organism evidence="7 8">
    <name type="scientific">Chlamydomonas reinhardtii</name>
    <name type="common">Chlamydomonas smithii</name>
    <dbReference type="NCBI Taxonomy" id="3055"/>
    <lineage>
        <taxon>Eukaryota</taxon>
        <taxon>Viridiplantae</taxon>
        <taxon>Chlorophyta</taxon>
        <taxon>core chlorophytes</taxon>
        <taxon>Chlorophyceae</taxon>
        <taxon>CS clade</taxon>
        <taxon>Chlamydomonadales</taxon>
        <taxon>Chlamydomonadaceae</taxon>
        <taxon>Chlamydomonas</taxon>
    </lineage>
</organism>
<dbReference type="SUPFAM" id="SSF81296">
    <property type="entry name" value="E set domains"/>
    <property type="match status" value="1"/>
</dbReference>
<dbReference type="RefSeq" id="XP_001695668.1">
    <property type="nucleotide sequence ID" value="XM_001695616.3"/>
</dbReference>
<dbReference type="KEGG" id="cre:CHLRE_03g151000v5"/>
<dbReference type="InterPro" id="IPR052832">
    <property type="entry name" value="Starch-Glucan_Phosphatase"/>
</dbReference>
<dbReference type="Gene3D" id="2.60.40.10">
    <property type="entry name" value="Immunoglobulins"/>
    <property type="match status" value="1"/>
</dbReference>
<dbReference type="InterPro" id="IPR029021">
    <property type="entry name" value="Prot-tyrosine_phosphatase-like"/>
</dbReference>
<feature type="domain" description="Tyrosine specific protein phosphatases" evidence="6">
    <location>
        <begin position="200"/>
        <end position="258"/>
    </location>
</feature>
<feature type="compositionally biased region" description="Low complexity" evidence="4">
    <location>
        <begin position="60"/>
        <end position="79"/>
    </location>
</feature>
<dbReference type="SUPFAM" id="SSF52799">
    <property type="entry name" value="(Phosphotyrosine protein) phosphatases II"/>
    <property type="match status" value="1"/>
</dbReference>
<accession>A8J2N4</accession>
<evidence type="ECO:0000256" key="3">
    <source>
        <dbReference type="ARBA" id="ARBA00023277"/>
    </source>
</evidence>
<dbReference type="PANTHER" id="PTHR46642:SF3">
    <property type="entry name" value="PHOSPHOGLUCAN PHOSPHATASE DSP4, CHLOROPLASTIC"/>
    <property type="match status" value="1"/>
</dbReference>
<dbReference type="AlphaFoldDB" id="A8J2N4"/>
<dbReference type="InterPro" id="IPR000387">
    <property type="entry name" value="Tyr_Pase_dom"/>
</dbReference>
<dbReference type="eggNOG" id="KOG1716">
    <property type="taxonomic scope" value="Eukaryota"/>
</dbReference>
<dbReference type="EMBL" id="CM008964">
    <property type="protein sequence ID" value="PNW84606.1"/>
    <property type="molecule type" value="Genomic_DNA"/>
</dbReference>
<dbReference type="PaxDb" id="3055-EDP01455"/>
<dbReference type="HOGENOM" id="CLU_047075_2_0_1"/>
<dbReference type="InterPro" id="IPR014756">
    <property type="entry name" value="Ig_E-set"/>
</dbReference>
<dbReference type="SMART" id="SM00195">
    <property type="entry name" value="DSPc"/>
    <property type="match status" value="1"/>
</dbReference>
<gene>
    <name evidence="7" type="ORF">CHLRE_03g151000v5</name>
</gene>
<dbReference type="OrthoDB" id="273181at2759"/>
<dbReference type="FunCoup" id="A8J2N4">
    <property type="interactions" value="253"/>
</dbReference>
<dbReference type="Pfam" id="PF16561">
    <property type="entry name" value="AMPK1_CBM"/>
    <property type="match status" value="1"/>
</dbReference>
<evidence type="ECO:0000256" key="2">
    <source>
        <dbReference type="ARBA" id="ARBA00022912"/>
    </source>
</evidence>
<dbReference type="Pfam" id="PF00782">
    <property type="entry name" value="DSPc"/>
    <property type="match status" value="1"/>
</dbReference>
<dbReference type="InterPro" id="IPR013783">
    <property type="entry name" value="Ig-like_fold"/>
</dbReference>
<dbReference type="Proteomes" id="UP000006906">
    <property type="component" value="Chromosome 3"/>
</dbReference>
<dbReference type="GO" id="GO:0005983">
    <property type="term" value="P:starch catabolic process"/>
    <property type="evidence" value="ECO:0000318"/>
    <property type="project" value="GO_Central"/>
</dbReference>
<dbReference type="InParanoid" id="A8J2N4"/>